<evidence type="ECO:0000313" key="2">
    <source>
        <dbReference type="EMBL" id="CAK7231734.1"/>
    </source>
</evidence>
<proteinExistence type="predicted"/>
<dbReference type="Proteomes" id="UP001642482">
    <property type="component" value="Unassembled WGS sequence"/>
</dbReference>
<gene>
    <name evidence="2" type="ORF">SEUCBS140593_008025</name>
</gene>
<protein>
    <recommendedName>
        <fullName evidence="1">PARP catalytic domain-containing protein</fullName>
    </recommendedName>
</protein>
<organism evidence="2 3">
    <name type="scientific">Sporothrix eucalyptigena</name>
    <dbReference type="NCBI Taxonomy" id="1812306"/>
    <lineage>
        <taxon>Eukaryota</taxon>
        <taxon>Fungi</taxon>
        <taxon>Dikarya</taxon>
        <taxon>Ascomycota</taxon>
        <taxon>Pezizomycotina</taxon>
        <taxon>Sordariomycetes</taxon>
        <taxon>Sordariomycetidae</taxon>
        <taxon>Ophiostomatales</taxon>
        <taxon>Ophiostomataceae</taxon>
        <taxon>Sporothrix</taxon>
    </lineage>
</organism>
<sequence>MTALSTTVLSNPNNSNAARLQALVTRKSDTDSLFEITDPEWIKWYTNHFERTWEHQNKQAEITTIYGVHRDKRAALVEQMGKRNQAGVTAYTIKDHASVKNKIYYHGTQRACKIGEKTKTLCTKDECHLCHILRESFRLEHANPRGMFGPGIYSTPNSSKADSYAKNHRIHSHQHAIIVCTVVKGERERLFQADSTRTAPTPGFDSVEGVVRNLGGALNYSETVVYREDAIIPRAVIIYTRKGWAPGC</sequence>
<evidence type="ECO:0000313" key="3">
    <source>
        <dbReference type="Proteomes" id="UP001642482"/>
    </source>
</evidence>
<feature type="domain" description="PARP catalytic" evidence="1">
    <location>
        <begin position="131"/>
        <end position="236"/>
    </location>
</feature>
<dbReference type="EMBL" id="CAWUHD010000104">
    <property type="protein sequence ID" value="CAK7231734.1"/>
    <property type="molecule type" value="Genomic_DNA"/>
</dbReference>
<dbReference type="Pfam" id="PF00644">
    <property type="entry name" value="PARP"/>
    <property type="match status" value="1"/>
</dbReference>
<evidence type="ECO:0000259" key="1">
    <source>
        <dbReference type="Pfam" id="PF00644"/>
    </source>
</evidence>
<dbReference type="SUPFAM" id="SSF56399">
    <property type="entry name" value="ADP-ribosylation"/>
    <property type="match status" value="1"/>
</dbReference>
<comment type="caution">
    <text evidence="2">The sequence shown here is derived from an EMBL/GenBank/DDBJ whole genome shotgun (WGS) entry which is preliminary data.</text>
</comment>
<dbReference type="InterPro" id="IPR012317">
    <property type="entry name" value="Poly(ADP-ribose)pol_cat_dom"/>
</dbReference>
<dbReference type="Gene3D" id="3.90.228.10">
    <property type="match status" value="1"/>
</dbReference>
<name>A0ABP0CKK5_9PEZI</name>
<accession>A0ABP0CKK5</accession>
<keyword evidence="3" id="KW-1185">Reference proteome</keyword>
<reference evidence="2 3" key="1">
    <citation type="submission" date="2024-01" db="EMBL/GenBank/DDBJ databases">
        <authorList>
            <person name="Allen C."/>
            <person name="Tagirdzhanova G."/>
        </authorList>
    </citation>
    <scope>NUCLEOTIDE SEQUENCE [LARGE SCALE GENOMIC DNA]</scope>
</reference>